<gene>
    <name evidence="2" type="ORF">O181_050864</name>
</gene>
<comment type="caution">
    <text evidence="2">The sequence shown here is derived from an EMBL/GenBank/DDBJ whole genome shotgun (WGS) entry which is preliminary data.</text>
</comment>
<evidence type="ECO:0000259" key="1">
    <source>
        <dbReference type="Pfam" id="PF25597"/>
    </source>
</evidence>
<dbReference type="InterPro" id="IPR057670">
    <property type="entry name" value="SH3_retrovirus"/>
</dbReference>
<dbReference type="Pfam" id="PF25597">
    <property type="entry name" value="SH3_retrovirus"/>
    <property type="match status" value="1"/>
</dbReference>
<proteinExistence type="predicted"/>
<dbReference type="Proteomes" id="UP000765509">
    <property type="component" value="Unassembled WGS sequence"/>
</dbReference>
<accession>A0A9Q3HQ44</accession>
<sequence length="112" mass="12334">MLGYANQASAYRILRMADKSVVISRHIKFDESIFPSLAVNPQSIPMKFPYVIFAGENGEKCLEADTGNLTPNSTPEEDVFHDALEELPVRGIKVIGPQNPTLITSNISTENI</sequence>
<keyword evidence="3" id="KW-1185">Reference proteome</keyword>
<name>A0A9Q3HQ44_9BASI</name>
<dbReference type="AlphaFoldDB" id="A0A9Q3HQ44"/>
<reference evidence="2" key="1">
    <citation type="submission" date="2021-03" db="EMBL/GenBank/DDBJ databases">
        <title>Draft genome sequence of rust myrtle Austropuccinia psidii MF-1, a brazilian biotype.</title>
        <authorList>
            <person name="Quecine M.C."/>
            <person name="Pachon D.M.R."/>
            <person name="Bonatelli M.L."/>
            <person name="Correr F.H."/>
            <person name="Franceschini L.M."/>
            <person name="Leite T.F."/>
            <person name="Margarido G.R.A."/>
            <person name="Almeida C.A."/>
            <person name="Ferrarezi J.A."/>
            <person name="Labate C.A."/>
        </authorList>
    </citation>
    <scope>NUCLEOTIDE SEQUENCE</scope>
    <source>
        <strain evidence="2">MF-1</strain>
    </source>
</reference>
<evidence type="ECO:0000313" key="2">
    <source>
        <dbReference type="EMBL" id="MBW0511149.1"/>
    </source>
</evidence>
<feature type="domain" description="Retroviral polymerase SH3-like" evidence="1">
    <location>
        <begin position="1"/>
        <end position="36"/>
    </location>
</feature>
<evidence type="ECO:0000313" key="3">
    <source>
        <dbReference type="Proteomes" id="UP000765509"/>
    </source>
</evidence>
<protein>
    <recommendedName>
        <fullName evidence="1">Retroviral polymerase SH3-like domain-containing protein</fullName>
    </recommendedName>
</protein>
<dbReference type="EMBL" id="AVOT02022011">
    <property type="protein sequence ID" value="MBW0511149.1"/>
    <property type="molecule type" value="Genomic_DNA"/>
</dbReference>
<organism evidence="2 3">
    <name type="scientific">Austropuccinia psidii MF-1</name>
    <dbReference type="NCBI Taxonomy" id="1389203"/>
    <lineage>
        <taxon>Eukaryota</taxon>
        <taxon>Fungi</taxon>
        <taxon>Dikarya</taxon>
        <taxon>Basidiomycota</taxon>
        <taxon>Pucciniomycotina</taxon>
        <taxon>Pucciniomycetes</taxon>
        <taxon>Pucciniales</taxon>
        <taxon>Sphaerophragmiaceae</taxon>
        <taxon>Austropuccinia</taxon>
    </lineage>
</organism>